<reference evidence="2 3" key="1">
    <citation type="journal article" date="2018" name="Nat. Genet.">
        <title>The Rosa genome provides new insights in the design of modern roses.</title>
        <authorList>
            <person name="Bendahmane M."/>
        </authorList>
    </citation>
    <scope>NUCLEOTIDE SEQUENCE [LARGE SCALE GENOMIC DNA]</scope>
    <source>
        <strain evidence="3">cv. Old Blush</strain>
    </source>
</reference>
<dbReference type="AlphaFoldDB" id="A0A2P6RG72"/>
<name>A0A2P6RG72_ROSCH</name>
<evidence type="ECO:0000256" key="1">
    <source>
        <dbReference type="SAM" id="Phobius"/>
    </source>
</evidence>
<sequence>MYFGECHISNFGCCWLLGLCLLKFWLSITKWHICNAQITNFCQGCPEYIMYNDNYRFFSAILSIIKCKPFCFSGREEEGSISQEDMDVGVGKIYGQDIYVSIVLDIYMCVCVCVCVCVYLFLGQLRLNLFFRFGWT</sequence>
<proteinExistence type="predicted"/>
<evidence type="ECO:0000313" key="3">
    <source>
        <dbReference type="Proteomes" id="UP000238479"/>
    </source>
</evidence>
<dbReference type="Gramene" id="PRQ45422">
    <property type="protein sequence ID" value="PRQ45422"/>
    <property type="gene ID" value="RchiOBHm_Chr3g0491211"/>
</dbReference>
<keyword evidence="1" id="KW-0812">Transmembrane</keyword>
<dbReference type="EMBL" id="PDCK01000041">
    <property type="protein sequence ID" value="PRQ45422.1"/>
    <property type="molecule type" value="Genomic_DNA"/>
</dbReference>
<keyword evidence="1" id="KW-1133">Transmembrane helix</keyword>
<keyword evidence="3" id="KW-1185">Reference proteome</keyword>
<dbReference type="Proteomes" id="UP000238479">
    <property type="component" value="Chromosome 3"/>
</dbReference>
<evidence type="ECO:0000313" key="2">
    <source>
        <dbReference type="EMBL" id="PRQ45422.1"/>
    </source>
</evidence>
<organism evidence="2 3">
    <name type="scientific">Rosa chinensis</name>
    <name type="common">China rose</name>
    <dbReference type="NCBI Taxonomy" id="74649"/>
    <lineage>
        <taxon>Eukaryota</taxon>
        <taxon>Viridiplantae</taxon>
        <taxon>Streptophyta</taxon>
        <taxon>Embryophyta</taxon>
        <taxon>Tracheophyta</taxon>
        <taxon>Spermatophyta</taxon>
        <taxon>Magnoliopsida</taxon>
        <taxon>eudicotyledons</taxon>
        <taxon>Gunneridae</taxon>
        <taxon>Pentapetalae</taxon>
        <taxon>rosids</taxon>
        <taxon>fabids</taxon>
        <taxon>Rosales</taxon>
        <taxon>Rosaceae</taxon>
        <taxon>Rosoideae</taxon>
        <taxon>Rosoideae incertae sedis</taxon>
        <taxon>Rosa</taxon>
    </lineage>
</organism>
<feature type="transmembrane region" description="Helical" evidence="1">
    <location>
        <begin position="98"/>
        <end position="122"/>
    </location>
</feature>
<protein>
    <submittedName>
        <fullName evidence="2">Uncharacterized protein</fullName>
    </submittedName>
</protein>
<gene>
    <name evidence="2" type="ORF">RchiOBHm_Chr3g0491211</name>
</gene>
<comment type="caution">
    <text evidence="2">The sequence shown here is derived from an EMBL/GenBank/DDBJ whole genome shotgun (WGS) entry which is preliminary data.</text>
</comment>
<keyword evidence="1" id="KW-0472">Membrane</keyword>
<accession>A0A2P6RG72</accession>